<accession>A0A7J0C4G3</accession>
<gene>
    <name evidence="3" type="ORF">Sfulv_16350</name>
</gene>
<evidence type="ECO:0000313" key="4">
    <source>
        <dbReference type="Proteomes" id="UP000498980"/>
    </source>
</evidence>
<dbReference type="InterPro" id="IPR003615">
    <property type="entry name" value="HNH_nuc"/>
</dbReference>
<dbReference type="InterPro" id="IPR002711">
    <property type="entry name" value="HNH"/>
</dbReference>
<feature type="region of interest" description="Disordered" evidence="1">
    <location>
        <begin position="347"/>
        <end position="372"/>
    </location>
</feature>
<evidence type="ECO:0000259" key="2">
    <source>
        <dbReference type="SMART" id="SM00507"/>
    </source>
</evidence>
<dbReference type="Pfam" id="PF01844">
    <property type="entry name" value="HNH"/>
    <property type="match status" value="1"/>
</dbReference>
<feature type="domain" description="HNH nuclease" evidence="2">
    <location>
        <begin position="263"/>
        <end position="326"/>
    </location>
</feature>
<sequence length="372" mass="41662">MRLSDAEGVVSTRPYDLPMRRGAITRKSVLKVLAEHDELGREAFLTKYGFGEARSYVLVHEGQEYDSKAVAGVAHKWDQGRALTPDEFSGGKDHAAAWLKRVGFEVKAIKNPDWARDEIILACHLVMQNGWKGLDAEDGRVVELSALLQLLPIHAEADRNEKFRNSNGVARKTFDIATRHPEYRGKPTNGGVLDVAVLHEFLARPQEMTEAARLIRQGITTGELQSFAPTEDEEFGDDYSAPEGRLLMRRHRARERNKSLRKKKIASVLQRGGQLACEACGFDFEKIYGDRGAGYIECHHVLPLHVAGEGRTKLSDLALICANCHRMIHRRAPWPTPAELRASIEQKHADDRRAAAALTRPRRAADEQMPNP</sequence>
<dbReference type="EMBL" id="BLWC01000001">
    <property type="protein sequence ID" value="GFM96824.1"/>
    <property type="molecule type" value="Genomic_DNA"/>
</dbReference>
<organism evidence="3 4">
    <name type="scientific">Streptomyces fulvorobeus</name>
    <dbReference type="NCBI Taxonomy" id="284028"/>
    <lineage>
        <taxon>Bacteria</taxon>
        <taxon>Bacillati</taxon>
        <taxon>Actinomycetota</taxon>
        <taxon>Actinomycetes</taxon>
        <taxon>Kitasatosporales</taxon>
        <taxon>Streptomycetaceae</taxon>
        <taxon>Streptomyces</taxon>
    </lineage>
</organism>
<evidence type="ECO:0000313" key="3">
    <source>
        <dbReference type="EMBL" id="GFM96824.1"/>
    </source>
</evidence>
<dbReference type="SMART" id="SM00507">
    <property type="entry name" value="HNHc"/>
    <property type="match status" value="1"/>
</dbReference>
<evidence type="ECO:0000256" key="1">
    <source>
        <dbReference type="SAM" id="MobiDB-lite"/>
    </source>
</evidence>
<dbReference type="GO" id="GO:0004519">
    <property type="term" value="F:endonuclease activity"/>
    <property type="evidence" value="ECO:0007669"/>
    <property type="project" value="InterPro"/>
</dbReference>
<name>A0A7J0C4G3_9ACTN</name>
<comment type="caution">
    <text evidence="3">The sequence shown here is derived from an EMBL/GenBank/DDBJ whole genome shotgun (WGS) entry which is preliminary data.</text>
</comment>
<dbReference type="GO" id="GO:0003676">
    <property type="term" value="F:nucleic acid binding"/>
    <property type="evidence" value="ECO:0007669"/>
    <property type="project" value="InterPro"/>
</dbReference>
<dbReference type="AlphaFoldDB" id="A0A7J0C4G3"/>
<protein>
    <recommendedName>
        <fullName evidence="2">HNH nuclease domain-containing protein</fullName>
    </recommendedName>
</protein>
<keyword evidence="4" id="KW-1185">Reference proteome</keyword>
<dbReference type="Proteomes" id="UP000498980">
    <property type="component" value="Unassembled WGS sequence"/>
</dbReference>
<dbReference type="GO" id="GO:0008270">
    <property type="term" value="F:zinc ion binding"/>
    <property type="evidence" value="ECO:0007669"/>
    <property type="project" value="InterPro"/>
</dbReference>
<dbReference type="Gene3D" id="1.10.30.50">
    <property type="match status" value="1"/>
</dbReference>
<reference evidence="3 4" key="1">
    <citation type="submission" date="2020-05" db="EMBL/GenBank/DDBJ databases">
        <title>Whole genome shotgun sequence of Streptomyces fulvorobeus NBRC 15897.</title>
        <authorList>
            <person name="Komaki H."/>
            <person name="Tamura T."/>
        </authorList>
    </citation>
    <scope>NUCLEOTIDE SEQUENCE [LARGE SCALE GENOMIC DNA]</scope>
    <source>
        <strain evidence="3 4">NBRC 15897</strain>
    </source>
</reference>
<proteinExistence type="predicted"/>
<dbReference type="Pfam" id="PF26345">
    <property type="entry name" value="ScoMcrA_N"/>
    <property type="match status" value="1"/>
</dbReference>
<dbReference type="InterPro" id="IPR058807">
    <property type="entry name" value="ScoMcrA_N"/>
</dbReference>